<proteinExistence type="predicted"/>
<evidence type="ECO:0000313" key="3">
    <source>
        <dbReference type="Proteomes" id="UP000243359"/>
    </source>
</evidence>
<feature type="region of interest" description="Disordered" evidence="1">
    <location>
        <begin position="57"/>
        <end position="83"/>
    </location>
</feature>
<dbReference type="STRING" id="1392877.SAMN05216221_2293"/>
<reference evidence="3" key="1">
    <citation type="submission" date="2016-10" db="EMBL/GenBank/DDBJ databases">
        <authorList>
            <person name="Varghese N."/>
            <person name="Submissions S."/>
        </authorList>
    </citation>
    <scope>NUCLEOTIDE SEQUENCE [LARGE SCALE GENOMIC DNA]</scope>
    <source>
        <strain evidence="3">KCTC 32247</strain>
    </source>
</reference>
<name>A0A1H1TXK8_9PSED</name>
<organism evidence="2 3">
    <name type="scientific">Pseudomonas oryzae</name>
    <dbReference type="NCBI Taxonomy" id="1392877"/>
    <lineage>
        <taxon>Bacteria</taxon>
        <taxon>Pseudomonadati</taxon>
        <taxon>Pseudomonadota</taxon>
        <taxon>Gammaproteobacteria</taxon>
        <taxon>Pseudomonadales</taxon>
        <taxon>Pseudomonadaceae</taxon>
        <taxon>Pseudomonas</taxon>
    </lineage>
</organism>
<evidence type="ECO:0000313" key="2">
    <source>
        <dbReference type="EMBL" id="SDS64932.1"/>
    </source>
</evidence>
<dbReference type="RefSeq" id="WP_090349059.1">
    <property type="nucleotide sequence ID" value="NZ_LT629751.1"/>
</dbReference>
<dbReference type="EMBL" id="LT629751">
    <property type="protein sequence ID" value="SDS64932.1"/>
    <property type="molecule type" value="Genomic_DNA"/>
</dbReference>
<sequence length="108" mass="11529">MKKSNVVFTSVLTGGVLMAMLHHDAVYRDVYASRENCQADWNSAPYHCDSSGAGGGSSIYSASRGRHRGPTYEDGSRPRTARQDLVVARELVKRSGFGSSGARFSGGG</sequence>
<keyword evidence="3" id="KW-1185">Reference proteome</keyword>
<gene>
    <name evidence="2" type="ORF">SAMN05216221_2293</name>
</gene>
<accession>A0A1H1TXK8</accession>
<dbReference type="OrthoDB" id="6895384at2"/>
<protein>
    <submittedName>
        <fullName evidence="2">Uncharacterized protein</fullName>
    </submittedName>
</protein>
<dbReference type="AlphaFoldDB" id="A0A1H1TXK8"/>
<dbReference type="Proteomes" id="UP000243359">
    <property type="component" value="Chromosome I"/>
</dbReference>
<evidence type="ECO:0000256" key="1">
    <source>
        <dbReference type="SAM" id="MobiDB-lite"/>
    </source>
</evidence>